<dbReference type="GO" id="GO:0006357">
    <property type="term" value="P:regulation of transcription by RNA polymerase II"/>
    <property type="evidence" value="ECO:0007669"/>
    <property type="project" value="TreeGrafter"/>
</dbReference>
<organism evidence="5 6">
    <name type="scientific">Diploscapter pachys</name>
    <dbReference type="NCBI Taxonomy" id="2018661"/>
    <lineage>
        <taxon>Eukaryota</taxon>
        <taxon>Metazoa</taxon>
        <taxon>Ecdysozoa</taxon>
        <taxon>Nematoda</taxon>
        <taxon>Chromadorea</taxon>
        <taxon>Rhabditida</taxon>
        <taxon>Rhabditina</taxon>
        <taxon>Rhabditomorpha</taxon>
        <taxon>Rhabditoidea</taxon>
        <taxon>Rhabditidae</taxon>
        <taxon>Diploscapter</taxon>
    </lineage>
</organism>
<name>A0A2A2M0U2_9BILA</name>
<dbReference type="Proteomes" id="UP000218231">
    <property type="component" value="Unassembled WGS sequence"/>
</dbReference>
<dbReference type="PANTHER" id="PTHR48112">
    <property type="entry name" value="HIGH MOBILITY GROUP PROTEIN DSP1"/>
    <property type="match status" value="1"/>
</dbReference>
<dbReference type="AlphaFoldDB" id="A0A2A2M0U2"/>
<accession>A0A2A2M0U2</accession>
<evidence type="ECO:0000313" key="6">
    <source>
        <dbReference type="Proteomes" id="UP000218231"/>
    </source>
</evidence>
<comment type="caution">
    <text evidence="5">The sequence shown here is derived from an EMBL/GenBank/DDBJ whole genome shotgun (WGS) entry which is preliminary data.</text>
</comment>
<dbReference type="InterPro" id="IPR036910">
    <property type="entry name" value="HMG_box_dom_sf"/>
</dbReference>
<evidence type="ECO:0000256" key="2">
    <source>
        <dbReference type="PROSITE-ProRule" id="PRU00267"/>
    </source>
</evidence>
<evidence type="ECO:0000256" key="3">
    <source>
        <dbReference type="SAM" id="MobiDB-lite"/>
    </source>
</evidence>
<keyword evidence="1 2" id="KW-0238">DNA-binding</keyword>
<dbReference type="OrthoDB" id="498543at2759"/>
<dbReference type="GO" id="GO:0003677">
    <property type="term" value="F:DNA binding"/>
    <property type="evidence" value="ECO:0007669"/>
    <property type="project" value="UniProtKB-UniRule"/>
</dbReference>
<dbReference type="PANTHER" id="PTHR48112:SF22">
    <property type="entry name" value="MITOCHONDRIAL TRANSCRIPTION FACTOR A, ISOFORM B"/>
    <property type="match status" value="1"/>
</dbReference>
<feature type="region of interest" description="Disordered" evidence="3">
    <location>
        <begin position="82"/>
        <end position="117"/>
    </location>
</feature>
<dbReference type="GO" id="GO:0005634">
    <property type="term" value="C:nucleus"/>
    <property type="evidence" value="ECO:0007669"/>
    <property type="project" value="UniProtKB-UniRule"/>
</dbReference>
<evidence type="ECO:0000313" key="5">
    <source>
        <dbReference type="EMBL" id="PAV92086.1"/>
    </source>
</evidence>
<dbReference type="Gene3D" id="1.10.30.10">
    <property type="entry name" value="High mobility group box domain"/>
    <property type="match status" value="1"/>
</dbReference>
<dbReference type="Pfam" id="PF00505">
    <property type="entry name" value="HMG_box"/>
    <property type="match status" value="1"/>
</dbReference>
<gene>
    <name evidence="5" type="ORF">WR25_15988</name>
</gene>
<reference evidence="5 6" key="1">
    <citation type="journal article" date="2017" name="Curr. Biol.">
        <title>Genome architecture and evolution of a unichromosomal asexual nematode.</title>
        <authorList>
            <person name="Fradin H."/>
            <person name="Zegar C."/>
            <person name="Gutwein M."/>
            <person name="Lucas J."/>
            <person name="Kovtun M."/>
            <person name="Corcoran D."/>
            <person name="Baugh L.R."/>
            <person name="Kiontke K."/>
            <person name="Gunsalus K."/>
            <person name="Fitch D.H."/>
            <person name="Piano F."/>
        </authorList>
    </citation>
    <scope>NUCLEOTIDE SEQUENCE [LARGE SCALE GENOMIC DNA]</scope>
    <source>
        <strain evidence="5">PF1309</strain>
    </source>
</reference>
<dbReference type="STRING" id="2018661.A0A2A2M0U2"/>
<evidence type="ECO:0000256" key="1">
    <source>
        <dbReference type="ARBA" id="ARBA00023125"/>
    </source>
</evidence>
<feature type="compositionally biased region" description="Basic and acidic residues" evidence="3">
    <location>
        <begin position="82"/>
        <end position="106"/>
    </location>
</feature>
<dbReference type="PROSITE" id="PS50118">
    <property type="entry name" value="HMG_BOX_2"/>
    <property type="match status" value="1"/>
</dbReference>
<protein>
    <recommendedName>
        <fullName evidence="4">HMG box domain-containing protein</fullName>
    </recommendedName>
</protein>
<feature type="region of interest" description="Disordered" evidence="3">
    <location>
        <begin position="1"/>
        <end position="48"/>
    </location>
</feature>
<feature type="compositionally biased region" description="Basic residues" evidence="3">
    <location>
        <begin position="1"/>
        <end position="39"/>
    </location>
</feature>
<dbReference type="EMBL" id="LIAE01006268">
    <property type="protein sequence ID" value="PAV92086.1"/>
    <property type="molecule type" value="Genomic_DNA"/>
</dbReference>
<proteinExistence type="predicted"/>
<keyword evidence="6" id="KW-1185">Reference proteome</keyword>
<dbReference type="InterPro" id="IPR009071">
    <property type="entry name" value="HMG_box_dom"/>
</dbReference>
<keyword evidence="2" id="KW-0539">Nucleus</keyword>
<dbReference type="InterPro" id="IPR050342">
    <property type="entry name" value="HMGB"/>
</dbReference>
<evidence type="ECO:0000259" key="4">
    <source>
        <dbReference type="PROSITE" id="PS50118"/>
    </source>
</evidence>
<dbReference type="SUPFAM" id="SSF47095">
    <property type="entry name" value="HMG-box"/>
    <property type="match status" value="1"/>
</dbReference>
<dbReference type="SMART" id="SM00398">
    <property type="entry name" value="HMG"/>
    <property type="match status" value="1"/>
</dbReference>
<sequence length="117" mass="13009">MARGKGKAASKSKSPKKVKSPSKKVAKSPKGEKKAKRAKKDPNAPKRAMSAYMLWLKDNRSKITKAGMSVIDVSRAAGVEWGKVKDKSKWEKQAADDKKRYEREMASYKAKGSPKKK</sequence>
<feature type="DNA-binding region" description="HMG box" evidence="2">
    <location>
        <begin position="45"/>
        <end position="109"/>
    </location>
</feature>
<feature type="domain" description="HMG box" evidence="4">
    <location>
        <begin position="45"/>
        <end position="109"/>
    </location>
</feature>